<dbReference type="RefSeq" id="WP_074229397.1">
    <property type="nucleotide sequence ID" value="NZ_FSRQ01000001.1"/>
</dbReference>
<dbReference type="OrthoDB" id="1268286at2"/>
<evidence type="ECO:0000313" key="2">
    <source>
        <dbReference type="Proteomes" id="UP000184782"/>
    </source>
</evidence>
<evidence type="ECO:0000313" key="1">
    <source>
        <dbReference type="EMBL" id="SIN93326.1"/>
    </source>
</evidence>
<organism evidence="1 2">
    <name type="scientific">Chryseobacterium scophthalmum</name>
    <dbReference type="NCBI Taxonomy" id="59733"/>
    <lineage>
        <taxon>Bacteria</taxon>
        <taxon>Pseudomonadati</taxon>
        <taxon>Bacteroidota</taxon>
        <taxon>Flavobacteriia</taxon>
        <taxon>Flavobacteriales</taxon>
        <taxon>Weeksellaceae</taxon>
        <taxon>Chryseobacterium group</taxon>
        <taxon>Chryseobacterium</taxon>
    </lineage>
</organism>
<dbReference type="Proteomes" id="UP000184782">
    <property type="component" value="Unassembled WGS sequence"/>
</dbReference>
<dbReference type="EMBL" id="FSRQ01000001">
    <property type="protein sequence ID" value="SIN93326.1"/>
    <property type="molecule type" value="Genomic_DNA"/>
</dbReference>
<accession>A0A1N6FDP4</accession>
<dbReference type="AlphaFoldDB" id="A0A1N6FDP4"/>
<proteinExistence type="predicted"/>
<protein>
    <submittedName>
        <fullName evidence="1">Uncharacterized protein</fullName>
    </submittedName>
</protein>
<sequence length="304" mass="34039">MEAANCKVVCKIDYDYTSSEPITSSSAHYKIQGSSGSSIEYTKNPAPSNGNEVTLEGIQSADQYELTLTLTVNGTTDQEIVNFQVGKCNLTSCKTPSIGNVYLGTDDQIIMDYTVDSNNFYAAEYQIAKDDKFTDIVYFRVIMGYNYNPTEYIEMNDGTIEQGTVYHVRARKHCSTSEVSGWSNVFKFTSGKWSSQKVLDVNCLADHDDFDNDICFGLRDYVWNTKMILKTSLPSIGSLIYLTNGKVATIDNLKILDQGVPEKFKNNGIRWIRFSSVTPNKVYVVRPETGEILEAVNDFDCSHS</sequence>
<gene>
    <name evidence="1" type="ORF">SAMN05421769_1217</name>
</gene>
<keyword evidence="2" id="KW-1185">Reference proteome</keyword>
<reference evidence="2" key="1">
    <citation type="submission" date="2016-12" db="EMBL/GenBank/DDBJ databases">
        <authorList>
            <person name="Varghese N."/>
            <person name="Submissions S."/>
        </authorList>
    </citation>
    <scope>NUCLEOTIDE SEQUENCE [LARGE SCALE GENOMIC DNA]</scope>
    <source>
        <strain evidence="2">DSM 16779</strain>
    </source>
</reference>
<name>A0A1N6FDP4_9FLAO</name>